<proteinExistence type="predicted"/>
<protein>
    <submittedName>
        <fullName evidence="1">Uncharacterized protein</fullName>
    </submittedName>
</protein>
<evidence type="ECO:0000313" key="2">
    <source>
        <dbReference type="Proteomes" id="UP000034617"/>
    </source>
</evidence>
<dbReference type="AlphaFoldDB" id="A0A0G1GXW5"/>
<reference evidence="1 2" key="1">
    <citation type="journal article" date="2015" name="Nature">
        <title>rRNA introns, odd ribosomes, and small enigmatic genomes across a large radiation of phyla.</title>
        <authorList>
            <person name="Brown C.T."/>
            <person name="Hug L.A."/>
            <person name="Thomas B.C."/>
            <person name="Sharon I."/>
            <person name="Castelle C.J."/>
            <person name="Singh A."/>
            <person name="Wilkins M.J."/>
            <person name="Williams K.H."/>
            <person name="Banfield J.F."/>
        </authorList>
    </citation>
    <scope>NUCLEOTIDE SEQUENCE [LARGE SCALE GENOMIC DNA]</scope>
</reference>
<name>A0A0G1GXW5_9BACT</name>
<evidence type="ECO:0000313" key="1">
    <source>
        <dbReference type="EMBL" id="KKT39028.1"/>
    </source>
</evidence>
<dbReference type="Proteomes" id="UP000034617">
    <property type="component" value="Unassembled WGS sequence"/>
</dbReference>
<comment type="caution">
    <text evidence="1">The sequence shown here is derived from an EMBL/GenBank/DDBJ whole genome shotgun (WGS) entry which is preliminary data.</text>
</comment>
<gene>
    <name evidence="1" type="ORF">UW22_C0002G0004</name>
</gene>
<dbReference type="EMBL" id="LCHM01000002">
    <property type="protein sequence ID" value="KKT39028.1"/>
    <property type="molecule type" value="Genomic_DNA"/>
</dbReference>
<organism evidence="1 2">
    <name type="scientific">Candidatus Gottesmanbacteria bacterium GW2011_GWB1_44_11c</name>
    <dbReference type="NCBI Taxonomy" id="1618447"/>
    <lineage>
        <taxon>Bacteria</taxon>
        <taxon>Candidatus Gottesmaniibacteriota</taxon>
    </lineage>
</organism>
<sequence>MKTQSDNPTQFTNFFREEYGFELQADEAKDALGRLSKLFDLLDQFDREDRQTLNANGEKKYNA</sequence>
<accession>A0A0G1GXW5</accession>